<dbReference type="Proteomes" id="UP000010411">
    <property type="component" value="Unassembled WGS sequence"/>
</dbReference>
<protein>
    <submittedName>
        <fullName evidence="2">Uncharacterized protein</fullName>
    </submittedName>
</protein>
<feature type="compositionally biased region" description="Basic and acidic residues" evidence="1">
    <location>
        <begin position="73"/>
        <end position="89"/>
    </location>
</feature>
<accession>L1L022</accession>
<organism evidence="2 3">
    <name type="scientific">Streptomyces ipomoeae 91-03</name>
    <dbReference type="NCBI Taxonomy" id="698759"/>
    <lineage>
        <taxon>Bacteria</taxon>
        <taxon>Bacillati</taxon>
        <taxon>Actinomycetota</taxon>
        <taxon>Actinomycetes</taxon>
        <taxon>Kitasatosporales</taxon>
        <taxon>Streptomycetaceae</taxon>
        <taxon>Streptomyces</taxon>
    </lineage>
</organism>
<comment type="caution">
    <text evidence="2">The sequence shown here is derived from an EMBL/GenBank/DDBJ whole genome shotgun (WGS) entry which is preliminary data.</text>
</comment>
<reference evidence="2 3" key="1">
    <citation type="submission" date="2012-11" db="EMBL/GenBank/DDBJ databases">
        <authorList>
            <person name="Huguet-Tapia J.C."/>
            <person name="Durkin A.S."/>
            <person name="Pettis G.S."/>
            <person name="Badger J.H."/>
        </authorList>
    </citation>
    <scope>NUCLEOTIDE SEQUENCE [LARGE SCALE GENOMIC DNA]</scope>
    <source>
        <strain evidence="2 3">91-03</strain>
    </source>
</reference>
<proteinExistence type="predicted"/>
<name>L1L022_9ACTN</name>
<evidence type="ECO:0000256" key="1">
    <source>
        <dbReference type="SAM" id="MobiDB-lite"/>
    </source>
</evidence>
<evidence type="ECO:0000313" key="3">
    <source>
        <dbReference type="Proteomes" id="UP000010411"/>
    </source>
</evidence>
<sequence length="136" mass="14484">MDDEIRDHLGAVRGRRGISVRQMNRAIERSRPAERVACGAGRRVPGGGRIGAQQIPVERVADLLDHAAVPHERGHPELLGHEVVDEVTDRPPGTGRGRAPLVPADGVDAGAEEIQCLGVPGEQRISSRRVACVGCV</sequence>
<evidence type="ECO:0000313" key="2">
    <source>
        <dbReference type="EMBL" id="EKX66406.1"/>
    </source>
</evidence>
<keyword evidence="3" id="KW-1185">Reference proteome</keyword>
<dbReference type="AlphaFoldDB" id="L1L022"/>
<dbReference type="EMBL" id="AEJC01000222">
    <property type="protein sequence ID" value="EKX66406.1"/>
    <property type="molecule type" value="Genomic_DNA"/>
</dbReference>
<gene>
    <name evidence="2" type="ORF">STRIP9103_08261</name>
</gene>
<feature type="region of interest" description="Disordered" evidence="1">
    <location>
        <begin position="73"/>
        <end position="104"/>
    </location>
</feature>